<evidence type="ECO:0000256" key="4">
    <source>
        <dbReference type="ARBA" id="ARBA00047317"/>
    </source>
</evidence>
<dbReference type="PANTHER" id="PTHR10192:SF5">
    <property type="entry name" value="GEPHYRIN"/>
    <property type="match status" value="1"/>
</dbReference>
<dbReference type="Gene3D" id="3.40.980.10">
    <property type="entry name" value="MoaB/Mog-like domain"/>
    <property type="match status" value="1"/>
</dbReference>
<name>A0ABN2MUD1_9PSEU</name>
<evidence type="ECO:0000256" key="6">
    <source>
        <dbReference type="SAM" id="MobiDB-lite"/>
    </source>
</evidence>
<evidence type="ECO:0000256" key="5">
    <source>
        <dbReference type="RuleBase" id="RU365090"/>
    </source>
</evidence>
<dbReference type="Gene3D" id="2.40.340.10">
    <property type="entry name" value="MoeA, C-terminal, domain IV"/>
    <property type="match status" value="1"/>
</dbReference>
<dbReference type="Pfam" id="PF03453">
    <property type="entry name" value="MoeA_N"/>
    <property type="match status" value="1"/>
</dbReference>
<keyword evidence="5" id="KW-0479">Metal-binding</keyword>
<feature type="compositionally biased region" description="Basic and acidic residues" evidence="6">
    <location>
        <begin position="123"/>
        <end position="134"/>
    </location>
</feature>
<evidence type="ECO:0000256" key="2">
    <source>
        <dbReference type="ARBA" id="ARBA00010763"/>
    </source>
</evidence>
<dbReference type="InterPro" id="IPR038987">
    <property type="entry name" value="MoeA-like"/>
</dbReference>
<dbReference type="SMART" id="SM00852">
    <property type="entry name" value="MoCF_biosynth"/>
    <property type="match status" value="1"/>
</dbReference>
<comment type="function">
    <text evidence="1 5">Catalyzes the insertion of molybdate into adenylated molybdopterin with the concomitant release of AMP.</text>
</comment>
<keyword evidence="9" id="KW-1185">Reference proteome</keyword>
<proteinExistence type="inferred from homology"/>
<dbReference type="Proteomes" id="UP001500449">
    <property type="component" value="Unassembled WGS sequence"/>
</dbReference>
<keyword evidence="5" id="KW-0808">Transferase</keyword>
<keyword evidence="5" id="KW-0460">Magnesium</keyword>
<protein>
    <recommendedName>
        <fullName evidence="5">Molybdopterin molybdenumtransferase</fullName>
        <ecNumber evidence="5">2.10.1.1</ecNumber>
    </recommendedName>
</protein>
<feature type="compositionally biased region" description="Basic and acidic residues" evidence="6">
    <location>
        <begin position="1"/>
        <end position="16"/>
    </location>
</feature>
<dbReference type="InterPro" id="IPR036425">
    <property type="entry name" value="MoaB/Mog-like_dom_sf"/>
</dbReference>
<keyword evidence="5" id="KW-0501">Molybdenum cofactor biosynthesis</keyword>
<dbReference type="Gene3D" id="3.90.105.10">
    <property type="entry name" value="Molybdopterin biosynthesis moea protein, domain 2"/>
    <property type="match status" value="1"/>
</dbReference>
<reference evidence="8 9" key="1">
    <citation type="journal article" date="2019" name="Int. J. Syst. Evol. Microbiol.">
        <title>The Global Catalogue of Microorganisms (GCM) 10K type strain sequencing project: providing services to taxonomists for standard genome sequencing and annotation.</title>
        <authorList>
            <consortium name="The Broad Institute Genomics Platform"/>
            <consortium name="The Broad Institute Genome Sequencing Center for Infectious Disease"/>
            <person name="Wu L."/>
            <person name="Ma J."/>
        </authorList>
    </citation>
    <scope>NUCLEOTIDE SEQUENCE [LARGE SCALE GENOMIC DNA]</scope>
    <source>
        <strain evidence="8 9">JCM 16009</strain>
    </source>
</reference>
<feature type="domain" description="MoaB/Mog" evidence="7">
    <location>
        <begin position="189"/>
        <end position="326"/>
    </location>
</feature>
<dbReference type="InterPro" id="IPR036688">
    <property type="entry name" value="MoeA_C_domain_IV_sf"/>
</dbReference>
<gene>
    <name evidence="8" type="ORF">GCM10009836_16810</name>
</gene>
<dbReference type="InterPro" id="IPR005110">
    <property type="entry name" value="MoeA_linker/N"/>
</dbReference>
<dbReference type="PANTHER" id="PTHR10192">
    <property type="entry name" value="MOLYBDOPTERIN BIOSYNTHESIS PROTEIN"/>
    <property type="match status" value="1"/>
</dbReference>
<dbReference type="Pfam" id="PF00994">
    <property type="entry name" value="MoCF_biosynth"/>
    <property type="match status" value="1"/>
</dbReference>
<dbReference type="InterPro" id="IPR001453">
    <property type="entry name" value="MoaB/Mog_dom"/>
</dbReference>
<evidence type="ECO:0000256" key="1">
    <source>
        <dbReference type="ARBA" id="ARBA00002901"/>
    </source>
</evidence>
<comment type="similarity">
    <text evidence="2 5">Belongs to the MoeA family.</text>
</comment>
<evidence type="ECO:0000259" key="7">
    <source>
        <dbReference type="SMART" id="SM00852"/>
    </source>
</evidence>
<dbReference type="CDD" id="cd00887">
    <property type="entry name" value="MoeA"/>
    <property type="match status" value="1"/>
</dbReference>
<sequence length="400" mass="40835">MAMTRAERRRSGDAGPRRAVGWHTARHLAHAEARPLTGRPVELAAAAGLVLAEDLVGLVPQPAFDTAAMDGYAVDGEGPWRVVGEVRAGTTWSGCLRSGEAVAISTGAQVPASARAVVPVENTARHGDEVRSLDPDSPAPGRHIRRTGENSPAGEVLANAGSLVGPTMLGLAAAAGHDRVVVHPRPRVRLLVTGDELVMAGTGGAGRVRDALGPTLPPLVAGLGGEVAEVTHVRDSMDALADAVRGGPPAEIVLVSGSTSVGVTDHLHRLLRQAGARTVVDGVACRPGHPQLLATPAPGRWLIGLPGNPYAAIVAVHTLLAPLIAGLTGRPLPPLRRAQVTGAPAAVAGHTVLVPVAWHGDRLEVVPGHRPSDLRGVARADALAVVDAEPGGTTVAILPL</sequence>
<dbReference type="EMBL" id="BAAAQK010000004">
    <property type="protein sequence ID" value="GAA1838482.1"/>
    <property type="molecule type" value="Genomic_DNA"/>
</dbReference>
<comment type="pathway">
    <text evidence="5">Cofactor biosynthesis; molybdopterin biosynthesis.</text>
</comment>
<evidence type="ECO:0000256" key="3">
    <source>
        <dbReference type="ARBA" id="ARBA00022505"/>
    </source>
</evidence>
<feature type="region of interest" description="Disordered" evidence="6">
    <location>
        <begin position="122"/>
        <end position="155"/>
    </location>
</feature>
<dbReference type="InterPro" id="IPR036135">
    <property type="entry name" value="MoeA_linker/N_sf"/>
</dbReference>
<dbReference type="EC" id="2.10.1.1" evidence="5"/>
<evidence type="ECO:0000313" key="9">
    <source>
        <dbReference type="Proteomes" id="UP001500449"/>
    </source>
</evidence>
<keyword evidence="3 5" id="KW-0500">Molybdenum</keyword>
<comment type="caution">
    <text evidence="8">The sequence shown here is derived from an EMBL/GenBank/DDBJ whole genome shotgun (WGS) entry which is preliminary data.</text>
</comment>
<evidence type="ECO:0000313" key="8">
    <source>
        <dbReference type="EMBL" id="GAA1838482.1"/>
    </source>
</evidence>
<comment type="cofactor">
    <cofactor evidence="5">
        <name>Mg(2+)</name>
        <dbReference type="ChEBI" id="CHEBI:18420"/>
    </cofactor>
</comment>
<dbReference type="SUPFAM" id="SSF63882">
    <property type="entry name" value="MoeA N-terminal region -like"/>
    <property type="match status" value="1"/>
</dbReference>
<comment type="catalytic activity">
    <reaction evidence="4">
        <text>adenylyl-molybdopterin + molybdate = Mo-molybdopterin + AMP + H(+)</text>
        <dbReference type="Rhea" id="RHEA:35047"/>
        <dbReference type="ChEBI" id="CHEBI:15378"/>
        <dbReference type="ChEBI" id="CHEBI:36264"/>
        <dbReference type="ChEBI" id="CHEBI:62727"/>
        <dbReference type="ChEBI" id="CHEBI:71302"/>
        <dbReference type="ChEBI" id="CHEBI:456215"/>
        <dbReference type="EC" id="2.10.1.1"/>
    </reaction>
</comment>
<accession>A0ABN2MUD1</accession>
<dbReference type="Gene3D" id="2.170.190.11">
    <property type="entry name" value="Molybdopterin biosynthesis moea protein, domain 3"/>
    <property type="match status" value="1"/>
</dbReference>
<feature type="region of interest" description="Disordered" evidence="6">
    <location>
        <begin position="1"/>
        <end position="25"/>
    </location>
</feature>
<organism evidence="8 9">
    <name type="scientific">Pseudonocardia ailaonensis</name>
    <dbReference type="NCBI Taxonomy" id="367279"/>
    <lineage>
        <taxon>Bacteria</taxon>
        <taxon>Bacillati</taxon>
        <taxon>Actinomycetota</taxon>
        <taxon>Actinomycetes</taxon>
        <taxon>Pseudonocardiales</taxon>
        <taxon>Pseudonocardiaceae</taxon>
        <taxon>Pseudonocardia</taxon>
    </lineage>
</organism>
<dbReference type="SUPFAM" id="SSF53218">
    <property type="entry name" value="Molybdenum cofactor biosynthesis proteins"/>
    <property type="match status" value="1"/>
</dbReference>